<sequence>MQSTSEVCTNIHNTENTKPNGNNIVINESHSIKRPVTPAFLLNYLVSPQSLKTIIGKLQTKKSPGFDRISLTQLKKLPHKQLAELAKIIMRLKHFPTSWKHAHIAVMPKRGLKSLTTGPSPFSVPFRIFWRGQYSMLSQRKTTSFLKNNLAFVLTTHSSVHQATHLTTHNHHALDQRKKLRAVLLDLNKAFNEVWHDILVEKCVRLGLPKDLSPFITSYLSDKYFQVKIRKTLSSRKQIDAGICREKMCSRYDVAFYADDTTFFTTARFIVTIHERLQKQLDHVMIMIMWLSGSNSGGCKSTP</sequence>
<keyword evidence="3" id="KW-1185">Reference proteome</keyword>
<dbReference type="EMBL" id="JAACXV010000275">
    <property type="protein sequence ID" value="KAF7280772.1"/>
    <property type="molecule type" value="Genomic_DNA"/>
</dbReference>
<organism evidence="2 3">
    <name type="scientific">Rhynchophorus ferrugineus</name>
    <name type="common">Red palm weevil</name>
    <name type="synonym">Curculio ferrugineus</name>
    <dbReference type="NCBI Taxonomy" id="354439"/>
    <lineage>
        <taxon>Eukaryota</taxon>
        <taxon>Metazoa</taxon>
        <taxon>Ecdysozoa</taxon>
        <taxon>Arthropoda</taxon>
        <taxon>Hexapoda</taxon>
        <taxon>Insecta</taxon>
        <taxon>Pterygota</taxon>
        <taxon>Neoptera</taxon>
        <taxon>Endopterygota</taxon>
        <taxon>Coleoptera</taxon>
        <taxon>Polyphaga</taxon>
        <taxon>Cucujiformia</taxon>
        <taxon>Curculionidae</taxon>
        <taxon>Dryophthorinae</taxon>
        <taxon>Rhynchophorus</taxon>
    </lineage>
</organism>
<dbReference type="OrthoDB" id="410155at2759"/>
<evidence type="ECO:0000313" key="3">
    <source>
        <dbReference type="Proteomes" id="UP000625711"/>
    </source>
</evidence>
<proteinExistence type="predicted"/>
<reference evidence="2" key="1">
    <citation type="submission" date="2020-08" db="EMBL/GenBank/DDBJ databases">
        <title>Genome sequencing and assembly of the red palm weevil Rhynchophorus ferrugineus.</title>
        <authorList>
            <person name="Dias G.B."/>
            <person name="Bergman C.M."/>
            <person name="Manee M."/>
        </authorList>
    </citation>
    <scope>NUCLEOTIDE SEQUENCE</scope>
    <source>
        <strain evidence="2">AA-2017</strain>
        <tissue evidence="2">Whole larva</tissue>
    </source>
</reference>
<gene>
    <name evidence="2" type="ORF">GWI33_005500</name>
</gene>
<evidence type="ECO:0008006" key="4">
    <source>
        <dbReference type="Google" id="ProtNLM"/>
    </source>
</evidence>
<comment type="caution">
    <text evidence="2">The sequence shown here is derived from an EMBL/GenBank/DDBJ whole genome shotgun (WGS) entry which is preliminary data.</text>
</comment>
<dbReference type="AlphaFoldDB" id="A0A834IGF9"/>
<dbReference type="Proteomes" id="UP000625711">
    <property type="component" value="Unassembled WGS sequence"/>
</dbReference>
<feature type="region of interest" description="Disordered" evidence="1">
    <location>
        <begin position="1"/>
        <end position="22"/>
    </location>
</feature>
<evidence type="ECO:0000256" key="1">
    <source>
        <dbReference type="SAM" id="MobiDB-lite"/>
    </source>
</evidence>
<name>A0A834IGF9_RHYFE</name>
<evidence type="ECO:0000313" key="2">
    <source>
        <dbReference type="EMBL" id="KAF7280772.1"/>
    </source>
</evidence>
<accession>A0A834IGF9</accession>
<protein>
    <recommendedName>
        <fullName evidence="4">Reverse transcriptase domain-containing protein</fullName>
    </recommendedName>
</protein>